<dbReference type="InterPro" id="IPR032675">
    <property type="entry name" value="LRR_dom_sf"/>
</dbReference>
<dbReference type="SUPFAM" id="SSF52058">
    <property type="entry name" value="L domain-like"/>
    <property type="match status" value="1"/>
</dbReference>
<proteinExistence type="predicted"/>
<evidence type="ECO:0000313" key="2">
    <source>
        <dbReference type="EMBL" id="CAF5136596.1"/>
    </source>
</evidence>
<reference evidence="2" key="1">
    <citation type="submission" date="2021-02" db="EMBL/GenBank/DDBJ databases">
        <authorList>
            <person name="Nowell W R."/>
        </authorList>
    </citation>
    <scope>NUCLEOTIDE SEQUENCE</scope>
</reference>
<protein>
    <submittedName>
        <fullName evidence="2">Uncharacterized protein</fullName>
    </submittedName>
</protein>
<comment type="caution">
    <text evidence="2">The sequence shown here is derived from an EMBL/GenBank/DDBJ whole genome shotgun (WGS) entry which is preliminary data.</text>
</comment>
<name>A0A8S3FP98_9BILA</name>
<dbReference type="AlphaFoldDB" id="A0A8S3FP98"/>
<dbReference type="Proteomes" id="UP000681967">
    <property type="component" value="Unassembled WGS sequence"/>
</dbReference>
<evidence type="ECO:0000313" key="3">
    <source>
        <dbReference type="Proteomes" id="UP000681967"/>
    </source>
</evidence>
<sequence>MSSTSPTKRLRKHSQNEFISLMISSKRLPSSSYSQITDLNLSNLQLIKIDSFPFEVLPKLVSLDLSYNQ</sequence>
<dbReference type="EMBL" id="CAJOBH010063848">
    <property type="protein sequence ID" value="CAF4438394.1"/>
    <property type="molecule type" value="Genomic_DNA"/>
</dbReference>
<evidence type="ECO:0000313" key="1">
    <source>
        <dbReference type="EMBL" id="CAF4438394.1"/>
    </source>
</evidence>
<accession>A0A8S3FP98</accession>
<feature type="non-terminal residue" evidence="2">
    <location>
        <position position="69"/>
    </location>
</feature>
<organism evidence="2 3">
    <name type="scientific">Rotaria magnacalcarata</name>
    <dbReference type="NCBI Taxonomy" id="392030"/>
    <lineage>
        <taxon>Eukaryota</taxon>
        <taxon>Metazoa</taxon>
        <taxon>Spiralia</taxon>
        <taxon>Gnathifera</taxon>
        <taxon>Rotifera</taxon>
        <taxon>Eurotatoria</taxon>
        <taxon>Bdelloidea</taxon>
        <taxon>Philodinida</taxon>
        <taxon>Philodinidae</taxon>
        <taxon>Rotaria</taxon>
    </lineage>
</organism>
<gene>
    <name evidence="1" type="ORF">BYL167_LOCUS33212</name>
    <name evidence="2" type="ORF">BYL167_LOCUS69427</name>
</gene>
<dbReference type="Gene3D" id="3.80.10.10">
    <property type="entry name" value="Ribonuclease Inhibitor"/>
    <property type="match status" value="1"/>
</dbReference>
<dbReference type="EMBL" id="CAJOBH010250278">
    <property type="protein sequence ID" value="CAF5136596.1"/>
    <property type="molecule type" value="Genomic_DNA"/>
</dbReference>